<evidence type="ECO:0000256" key="2">
    <source>
        <dbReference type="SAM" id="Phobius"/>
    </source>
</evidence>
<feature type="region of interest" description="Disordered" evidence="1">
    <location>
        <begin position="31"/>
        <end position="85"/>
    </location>
</feature>
<feature type="compositionally biased region" description="Basic residues" evidence="1">
    <location>
        <begin position="40"/>
        <end position="53"/>
    </location>
</feature>
<evidence type="ECO:0008006" key="5">
    <source>
        <dbReference type="Google" id="ProtNLM"/>
    </source>
</evidence>
<feature type="compositionally biased region" description="Polar residues" evidence="1">
    <location>
        <begin position="63"/>
        <end position="77"/>
    </location>
</feature>
<keyword evidence="2" id="KW-0472">Membrane</keyword>
<accession>A0A328DZN3</accession>
<dbReference type="AlphaFoldDB" id="A0A328DZN3"/>
<evidence type="ECO:0000313" key="4">
    <source>
        <dbReference type="Proteomes" id="UP000249390"/>
    </source>
</evidence>
<dbReference type="Proteomes" id="UP000249390">
    <property type="component" value="Unassembled WGS sequence"/>
</dbReference>
<gene>
    <name evidence="3" type="ORF">DM860_001914</name>
</gene>
<organism evidence="3 4">
    <name type="scientific">Cuscuta australis</name>
    <dbReference type="NCBI Taxonomy" id="267555"/>
    <lineage>
        <taxon>Eukaryota</taxon>
        <taxon>Viridiplantae</taxon>
        <taxon>Streptophyta</taxon>
        <taxon>Embryophyta</taxon>
        <taxon>Tracheophyta</taxon>
        <taxon>Spermatophyta</taxon>
        <taxon>Magnoliopsida</taxon>
        <taxon>eudicotyledons</taxon>
        <taxon>Gunneridae</taxon>
        <taxon>Pentapetalae</taxon>
        <taxon>asterids</taxon>
        <taxon>lamiids</taxon>
        <taxon>Solanales</taxon>
        <taxon>Convolvulaceae</taxon>
        <taxon>Cuscuteae</taxon>
        <taxon>Cuscuta</taxon>
        <taxon>Cuscuta subgen. Grammica</taxon>
        <taxon>Cuscuta sect. Cleistogrammica</taxon>
    </lineage>
</organism>
<evidence type="ECO:0000313" key="3">
    <source>
        <dbReference type="EMBL" id="RAL49623.1"/>
    </source>
</evidence>
<reference evidence="3 4" key="1">
    <citation type="submission" date="2018-06" db="EMBL/GenBank/DDBJ databases">
        <title>The Genome of Cuscuta australis (Dodder) Provides Insight into the Evolution of Plant Parasitism.</title>
        <authorList>
            <person name="Liu H."/>
        </authorList>
    </citation>
    <scope>NUCLEOTIDE SEQUENCE [LARGE SCALE GENOMIC DNA]</scope>
    <source>
        <strain evidence="4">cv. Yunnan</strain>
        <tissue evidence="3">Vines</tissue>
    </source>
</reference>
<keyword evidence="4" id="KW-1185">Reference proteome</keyword>
<dbReference type="PANTHER" id="PTHR34064:SF4">
    <property type="entry name" value="PROTEIN, PUTATIVE-RELATED"/>
    <property type="match status" value="1"/>
</dbReference>
<comment type="caution">
    <text evidence="3">The sequence shown here is derived from an EMBL/GenBank/DDBJ whole genome shotgun (WGS) entry which is preliminary data.</text>
</comment>
<keyword evidence="2" id="KW-1133">Transmembrane helix</keyword>
<dbReference type="PANTHER" id="PTHR34064">
    <property type="entry name" value="OS04G0672300 PROTEIN"/>
    <property type="match status" value="1"/>
</dbReference>
<keyword evidence="2" id="KW-0812">Transmembrane</keyword>
<dbReference type="EMBL" id="NQVE01000076">
    <property type="protein sequence ID" value="RAL49623.1"/>
    <property type="molecule type" value="Genomic_DNA"/>
</dbReference>
<evidence type="ECO:0000256" key="1">
    <source>
        <dbReference type="SAM" id="MobiDB-lite"/>
    </source>
</evidence>
<name>A0A328DZN3_9ASTE</name>
<feature type="transmembrane region" description="Helical" evidence="2">
    <location>
        <begin position="154"/>
        <end position="174"/>
    </location>
</feature>
<protein>
    <recommendedName>
        <fullName evidence="5">Transmembrane protein</fullName>
    </recommendedName>
</protein>
<proteinExistence type="predicted"/>
<sequence length="189" mass="21018">MGSSMQKIPIHDDRTNDSFVVDMEHFPHHLLEKDLSQNSKHSKLQRSLSRKGTMRISEKKSNPKGSNENCMETSSRGASHDEYPTTQEKLREVTVGATDNCAPQVLHNQITITAGGGASPAAQSLLTGVRRLSFRRLPSSPRPWTAAVIDPRRILFAFATLSSIGTMLLIYFTVSMNLEPIEDQTRVLN</sequence>